<organism evidence="3 4">
    <name type="scientific">Gracilibacillus boraciitolerans JCM 21714</name>
    <dbReference type="NCBI Taxonomy" id="1298598"/>
    <lineage>
        <taxon>Bacteria</taxon>
        <taxon>Bacillati</taxon>
        <taxon>Bacillota</taxon>
        <taxon>Bacilli</taxon>
        <taxon>Bacillales</taxon>
        <taxon>Bacillaceae</taxon>
        <taxon>Gracilibacillus</taxon>
    </lineage>
</organism>
<dbReference type="Gene3D" id="3.40.50.300">
    <property type="entry name" value="P-loop containing nucleotide triphosphate hydrolases"/>
    <property type="match status" value="1"/>
</dbReference>
<dbReference type="InterPro" id="IPR033756">
    <property type="entry name" value="YlxH/NBP35"/>
</dbReference>
<keyword evidence="4" id="KW-1185">Reference proteome</keyword>
<name>W4VJV0_9BACI</name>
<dbReference type="GO" id="GO:0005524">
    <property type="term" value="F:ATP binding"/>
    <property type="evidence" value="ECO:0007669"/>
    <property type="project" value="UniProtKB-KW"/>
</dbReference>
<dbReference type="STRING" id="1298598.JCM21714_2788"/>
<proteinExistence type="predicted"/>
<evidence type="ECO:0000256" key="2">
    <source>
        <dbReference type="ARBA" id="ARBA00022840"/>
    </source>
</evidence>
<sequence length="121" mass="13432">MDLHNMIPSSKEIIVTTPHPTAAFVAARAGQMAINTNHEILGVIENMSYFESKVTGEKEYVFGKGGGGDKLADVLDTKVIGHLSLQQPFEEDELFAPSVYQKDHPNGQEYLEIARQIIKQF</sequence>
<dbReference type="InterPro" id="IPR044304">
    <property type="entry name" value="NUBPL-like"/>
</dbReference>
<dbReference type="Proteomes" id="UP000019102">
    <property type="component" value="Unassembled WGS sequence"/>
</dbReference>
<reference evidence="3 4" key="1">
    <citation type="journal article" date="2014" name="Genome Announc.">
        <title>Draft Genome Sequence of the Boron-Tolerant and Moderately Halotolerant Bacterium Gracilibacillus boraciitolerans JCM 21714T.</title>
        <authorList>
            <person name="Ahmed I."/>
            <person name="Oshima K."/>
            <person name="Suda W."/>
            <person name="Kitamura K."/>
            <person name="Iida T."/>
            <person name="Ohmori Y."/>
            <person name="Fujiwara T."/>
            <person name="Hattori M."/>
            <person name="Ohkuma M."/>
        </authorList>
    </citation>
    <scope>NUCLEOTIDE SEQUENCE [LARGE SCALE GENOMIC DNA]</scope>
    <source>
        <strain evidence="3 4">JCM 21714</strain>
    </source>
</reference>
<gene>
    <name evidence="3" type="ORF">JCM21714_2788</name>
</gene>
<dbReference type="EMBL" id="BAVS01000015">
    <property type="protein sequence ID" value="GAE93685.1"/>
    <property type="molecule type" value="Genomic_DNA"/>
</dbReference>
<dbReference type="GO" id="GO:0051539">
    <property type="term" value="F:4 iron, 4 sulfur cluster binding"/>
    <property type="evidence" value="ECO:0007669"/>
    <property type="project" value="TreeGrafter"/>
</dbReference>
<dbReference type="Pfam" id="PF10609">
    <property type="entry name" value="ParA"/>
    <property type="match status" value="1"/>
</dbReference>
<dbReference type="InterPro" id="IPR027417">
    <property type="entry name" value="P-loop_NTPase"/>
</dbReference>
<protein>
    <submittedName>
        <fullName evidence="3">Scaffold protein</fullName>
    </submittedName>
</protein>
<evidence type="ECO:0000313" key="3">
    <source>
        <dbReference type="EMBL" id="GAE93685.1"/>
    </source>
</evidence>
<dbReference type="PANTHER" id="PTHR42961">
    <property type="entry name" value="IRON-SULFUR PROTEIN NUBPL"/>
    <property type="match status" value="1"/>
</dbReference>
<evidence type="ECO:0000256" key="1">
    <source>
        <dbReference type="ARBA" id="ARBA00022741"/>
    </source>
</evidence>
<dbReference type="eggNOG" id="COG0489">
    <property type="taxonomic scope" value="Bacteria"/>
</dbReference>
<comment type="caution">
    <text evidence="3">The sequence shown here is derived from an EMBL/GenBank/DDBJ whole genome shotgun (WGS) entry which is preliminary data.</text>
</comment>
<keyword evidence="2" id="KW-0067">ATP-binding</keyword>
<dbReference type="GO" id="GO:0016226">
    <property type="term" value="P:iron-sulfur cluster assembly"/>
    <property type="evidence" value="ECO:0007669"/>
    <property type="project" value="InterPro"/>
</dbReference>
<keyword evidence="1" id="KW-0547">Nucleotide-binding</keyword>
<accession>W4VJV0</accession>
<dbReference type="SUPFAM" id="SSF52540">
    <property type="entry name" value="P-loop containing nucleoside triphosphate hydrolases"/>
    <property type="match status" value="1"/>
</dbReference>
<dbReference type="PANTHER" id="PTHR42961:SF2">
    <property type="entry name" value="IRON-SULFUR PROTEIN NUBPL"/>
    <property type="match status" value="1"/>
</dbReference>
<evidence type="ECO:0000313" key="4">
    <source>
        <dbReference type="Proteomes" id="UP000019102"/>
    </source>
</evidence>
<dbReference type="AlphaFoldDB" id="W4VJV0"/>